<dbReference type="PRINTS" id="PR01185">
    <property type="entry name" value="INTEGRINA"/>
</dbReference>
<dbReference type="InterPro" id="IPR028994">
    <property type="entry name" value="Integrin_alpha_N"/>
</dbReference>
<dbReference type="EMBL" id="CP036273">
    <property type="protein sequence ID" value="QDU23887.1"/>
    <property type="molecule type" value="Genomic_DNA"/>
</dbReference>
<sequence>MTRSSDSRFRPSLDVLEARAVPAILSPIPDDSIAVGPDDGGIPRVKIIDPATGEDVAEVEAYEGAFRGGVRTALGDVTRDGVDDLVVAPGPGGGPRVKIIDGRTGTQLADFFVYEPTFTGGLYVAVGDVNGDGFGDIITGTGNGGGPRVRVLSGADLGRTALNDFLAYEGSFRGGVLVAAGDVDGDGRADVITGTGVGGGPRVITFSGADDRVLGNFFAYEDSFRGGVLVAAGDVDGDGDDDILTGTGPGGGPVVRVVDGRDGRELRRLLGDDAGFRGGVRVEAADINGDGRDDVITHTRHGNDVLLLGFDSVTGVQVRTFTRTVDDNPSADDLAEGGGGGGGAGGGGSLTVAAEVEGTITAVDTTAGTVTIRRADGTSVVVKTGPGTRVERNDAHATLAAFHTGDAGEAKLGADGVALKVEATGP</sequence>
<keyword evidence="1" id="KW-0732">Signal</keyword>
<keyword evidence="5" id="KW-1185">Reference proteome</keyword>
<dbReference type="SUPFAM" id="SSF69318">
    <property type="entry name" value="Integrin alpha N-terminal domain"/>
    <property type="match status" value="2"/>
</dbReference>
<reference evidence="4 5" key="1">
    <citation type="submission" date="2019-02" db="EMBL/GenBank/DDBJ databases">
        <title>Deep-cultivation of Planctomycetes and their phenomic and genomic characterization uncovers novel biology.</title>
        <authorList>
            <person name="Wiegand S."/>
            <person name="Jogler M."/>
            <person name="Boedeker C."/>
            <person name="Pinto D."/>
            <person name="Vollmers J."/>
            <person name="Rivas-Marin E."/>
            <person name="Kohn T."/>
            <person name="Peeters S.H."/>
            <person name="Heuer A."/>
            <person name="Rast P."/>
            <person name="Oberbeckmann S."/>
            <person name="Bunk B."/>
            <person name="Jeske O."/>
            <person name="Meyerdierks A."/>
            <person name="Storesund J.E."/>
            <person name="Kallscheuer N."/>
            <person name="Luecker S."/>
            <person name="Lage O.M."/>
            <person name="Pohl T."/>
            <person name="Merkel B.J."/>
            <person name="Hornburger P."/>
            <person name="Mueller R.-W."/>
            <person name="Bruemmer F."/>
            <person name="Labrenz M."/>
            <person name="Spormann A.M."/>
            <person name="Op den Camp H."/>
            <person name="Overmann J."/>
            <person name="Amann R."/>
            <person name="Jetten M.S.M."/>
            <person name="Mascher T."/>
            <person name="Medema M.H."/>
            <person name="Devos D.P."/>
            <person name="Kaster A.-K."/>
            <person name="Ovreas L."/>
            <person name="Rohde M."/>
            <person name="Galperin M.Y."/>
            <person name="Jogler C."/>
        </authorList>
    </citation>
    <scope>NUCLEOTIDE SEQUENCE [LARGE SCALE GENOMIC DNA]</scope>
    <source>
        <strain evidence="4 5">ETA_A1</strain>
    </source>
</reference>
<dbReference type="RefSeq" id="WP_145244099.1">
    <property type="nucleotide sequence ID" value="NZ_CP036273.1"/>
</dbReference>
<evidence type="ECO:0000256" key="2">
    <source>
        <dbReference type="ARBA" id="ARBA00023180"/>
    </source>
</evidence>
<evidence type="ECO:0000313" key="5">
    <source>
        <dbReference type="Proteomes" id="UP000319576"/>
    </source>
</evidence>
<feature type="compositionally biased region" description="Gly residues" evidence="3">
    <location>
        <begin position="336"/>
        <end position="348"/>
    </location>
</feature>
<evidence type="ECO:0000313" key="4">
    <source>
        <dbReference type="EMBL" id="QDU23887.1"/>
    </source>
</evidence>
<keyword evidence="2" id="KW-0325">Glycoprotein</keyword>
<dbReference type="Gene3D" id="2.130.10.130">
    <property type="entry name" value="Integrin alpha, N-terminal"/>
    <property type="match status" value="2"/>
</dbReference>
<accession>A0A517Y2A3</accession>
<proteinExistence type="predicted"/>
<dbReference type="PANTHER" id="PTHR44103:SF1">
    <property type="entry name" value="PROPROTEIN CONVERTASE P"/>
    <property type="match status" value="1"/>
</dbReference>
<dbReference type="PANTHER" id="PTHR44103">
    <property type="entry name" value="PROPROTEIN CONVERTASE P"/>
    <property type="match status" value="1"/>
</dbReference>
<dbReference type="Pfam" id="PF01839">
    <property type="entry name" value="FG-GAP"/>
    <property type="match status" value="1"/>
</dbReference>
<gene>
    <name evidence="4" type="ORF">ETAA1_58970</name>
</gene>
<dbReference type="GO" id="GO:0008305">
    <property type="term" value="C:integrin complex"/>
    <property type="evidence" value="ECO:0007669"/>
    <property type="project" value="InterPro"/>
</dbReference>
<dbReference type="AlphaFoldDB" id="A0A517Y2A3"/>
<feature type="region of interest" description="Disordered" evidence="3">
    <location>
        <begin position="325"/>
        <end position="348"/>
    </location>
</feature>
<name>A0A517Y2A3_9BACT</name>
<dbReference type="InterPro" id="IPR000413">
    <property type="entry name" value="Integrin_alpha"/>
</dbReference>
<dbReference type="InterPro" id="IPR013517">
    <property type="entry name" value="FG-GAP"/>
</dbReference>
<dbReference type="GO" id="GO:0007155">
    <property type="term" value="P:cell adhesion"/>
    <property type="evidence" value="ECO:0007669"/>
    <property type="project" value="InterPro"/>
</dbReference>
<evidence type="ECO:0000256" key="3">
    <source>
        <dbReference type="SAM" id="MobiDB-lite"/>
    </source>
</evidence>
<dbReference type="OrthoDB" id="249118at2"/>
<dbReference type="KEGG" id="uli:ETAA1_58970"/>
<organism evidence="4 5">
    <name type="scientific">Urbifossiella limnaea</name>
    <dbReference type="NCBI Taxonomy" id="2528023"/>
    <lineage>
        <taxon>Bacteria</taxon>
        <taxon>Pseudomonadati</taxon>
        <taxon>Planctomycetota</taxon>
        <taxon>Planctomycetia</taxon>
        <taxon>Gemmatales</taxon>
        <taxon>Gemmataceae</taxon>
        <taxon>Urbifossiella</taxon>
    </lineage>
</organism>
<protein>
    <submittedName>
        <fullName evidence="4">FG-GAP repeat protein</fullName>
    </submittedName>
</protein>
<evidence type="ECO:0000256" key="1">
    <source>
        <dbReference type="ARBA" id="ARBA00022729"/>
    </source>
</evidence>
<dbReference type="Proteomes" id="UP000319576">
    <property type="component" value="Chromosome"/>
</dbReference>